<dbReference type="RefSeq" id="XP_068367549.1">
    <property type="nucleotide sequence ID" value="XM_068498245.1"/>
</dbReference>
<dbReference type="VEuPathDB" id="TrichDB:TRFO_15190"/>
<reference evidence="3" key="1">
    <citation type="submission" date="2016-10" db="EMBL/GenBank/DDBJ databases">
        <authorList>
            <person name="Benchimol M."/>
            <person name="Almeida L.G."/>
            <person name="Vasconcelos A.T."/>
            <person name="Perreira-Neves A."/>
            <person name="Rosa I.A."/>
            <person name="Tasca T."/>
            <person name="Bogo M.R."/>
            <person name="de Souza W."/>
        </authorList>
    </citation>
    <scope>NUCLEOTIDE SEQUENCE [LARGE SCALE GENOMIC DNA]</scope>
    <source>
        <strain evidence="3">K</strain>
    </source>
</reference>
<evidence type="ECO:0000256" key="2">
    <source>
        <dbReference type="SAM" id="Phobius"/>
    </source>
</evidence>
<name>A0A1J4KXX5_9EUKA</name>
<dbReference type="EMBL" id="MLAK01000374">
    <property type="protein sequence ID" value="OHT14413.1"/>
    <property type="molecule type" value="Genomic_DNA"/>
</dbReference>
<gene>
    <name evidence="3" type="ORF">TRFO_15190</name>
</gene>
<keyword evidence="4" id="KW-1185">Reference proteome</keyword>
<keyword evidence="2" id="KW-0472">Membrane</keyword>
<keyword evidence="2" id="KW-1133">Transmembrane helix</keyword>
<feature type="region of interest" description="Disordered" evidence="1">
    <location>
        <begin position="194"/>
        <end position="214"/>
    </location>
</feature>
<comment type="caution">
    <text evidence="3">The sequence shown here is derived from an EMBL/GenBank/DDBJ whole genome shotgun (WGS) entry which is preliminary data.</text>
</comment>
<dbReference type="Proteomes" id="UP000179807">
    <property type="component" value="Unassembled WGS sequence"/>
</dbReference>
<accession>A0A1J4KXX5</accession>
<dbReference type="GeneID" id="94832949"/>
<evidence type="ECO:0000313" key="4">
    <source>
        <dbReference type="Proteomes" id="UP000179807"/>
    </source>
</evidence>
<protein>
    <submittedName>
        <fullName evidence="3">Uncharacterized protein</fullName>
    </submittedName>
</protein>
<evidence type="ECO:0000313" key="3">
    <source>
        <dbReference type="EMBL" id="OHT14413.1"/>
    </source>
</evidence>
<feature type="transmembrane region" description="Helical" evidence="2">
    <location>
        <begin position="250"/>
        <end position="272"/>
    </location>
</feature>
<organism evidence="3 4">
    <name type="scientific">Tritrichomonas foetus</name>
    <dbReference type="NCBI Taxonomy" id="1144522"/>
    <lineage>
        <taxon>Eukaryota</taxon>
        <taxon>Metamonada</taxon>
        <taxon>Parabasalia</taxon>
        <taxon>Tritrichomonadida</taxon>
        <taxon>Tritrichomonadidae</taxon>
        <taxon>Tritrichomonas</taxon>
    </lineage>
</organism>
<evidence type="ECO:0000256" key="1">
    <source>
        <dbReference type="SAM" id="MobiDB-lite"/>
    </source>
</evidence>
<sequence>MTDRIRDQSPIDDSIKHLCSLNFSIFTHKLQEMRGENRPKDKHGIIRKKWLRIIRGAMKTDGVQSLITYLYAAKTHIHRNQSLTRNFFHEWRNAASQRKYRLAWNKLGLLLRIQEYKNREIKLRECRASLAAEYILAQPQFKRPNFNMFVKQLKPLQIDEPPPPAEEASLLNDTEIKEIPAEIEIPPVQARSASFELDKQEETTESPPLSPRSRSRRIIHIHTSEVSTEPIEHEESAFEKLKKNINYKNVGLTCAIVFILTFFSYHFVSFLFGRLGYYDSYKQYLFNETLPPYNKFYDIDYIINYSEVFAPERELSIDLLLKQMSKEITSMKRKQSEMSDQIERMHEAILQEDL</sequence>
<proteinExistence type="predicted"/>
<dbReference type="AlphaFoldDB" id="A0A1J4KXX5"/>
<keyword evidence="2" id="KW-0812">Transmembrane</keyword>